<sequence length="46" mass="4971">MVGQTSSSGVRLSDSSQPVLHFFTFDEAIFHAICNANAYTFATPFG</sequence>
<protein>
    <submittedName>
        <fullName evidence="1">Uncharacterized protein</fullName>
    </submittedName>
</protein>
<name>A0AAW9CTQ5_BURTH</name>
<dbReference type="EMBL" id="QXCT01000002">
    <property type="protein sequence ID" value="MDW9253807.1"/>
    <property type="molecule type" value="Genomic_DNA"/>
</dbReference>
<dbReference type="Proteomes" id="UP001272137">
    <property type="component" value="Unassembled WGS sequence"/>
</dbReference>
<comment type="caution">
    <text evidence="1">The sequence shown here is derived from an EMBL/GenBank/DDBJ whole genome shotgun (WGS) entry which is preliminary data.</text>
</comment>
<evidence type="ECO:0000313" key="2">
    <source>
        <dbReference type="Proteomes" id="UP001272137"/>
    </source>
</evidence>
<gene>
    <name evidence="1" type="ORF">C7S16_0996</name>
</gene>
<evidence type="ECO:0000313" key="1">
    <source>
        <dbReference type="EMBL" id="MDW9253807.1"/>
    </source>
</evidence>
<organism evidence="1 2">
    <name type="scientific">Burkholderia thailandensis</name>
    <dbReference type="NCBI Taxonomy" id="57975"/>
    <lineage>
        <taxon>Bacteria</taxon>
        <taxon>Pseudomonadati</taxon>
        <taxon>Pseudomonadota</taxon>
        <taxon>Betaproteobacteria</taxon>
        <taxon>Burkholderiales</taxon>
        <taxon>Burkholderiaceae</taxon>
        <taxon>Burkholderia</taxon>
        <taxon>pseudomallei group</taxon>
    </lineage>
</organism>
<reference evidence="1" key="1">
    <citation type="submission" date="2018-08" db="EMBL/GenBank/DDBJ databases">
        <title>Identification of Burkholderia cepacia strains that express a Burkholderia pseudomallei-like capsular polysaccharide.</title>
        <authorList>
            <person name="Burtnick M.N."/>
            <person name="Vongsouvath M."/>
            <person name="Newton P."/>
            <person name="Wuthiekanun V."/>
            <person name="Limmathurotsakul D."/>
            <person name="Brett P.J."/>
            <person name="Chantratita N."/>
            <person name="Dance D.A."/>
        </authorList>
    </citation>
    <scope>NUCLEOTIDE SEQUENCE</scope>
    <source>
        <strain evidence="1">SBXCC001</strain>
    </source>
</reference>
<proteinExistence type="predicted"/>
<accession>A0AAW9CTQ5</accession>
<dbReference type="AlphaFoldDB" id="A0AAW9CTQ5"/>